<dbReference type="Gene3D" id="3.10.180.10">
    <property type="entry name" value="2,3-Dihydroxybiphenyl 1,2-Dioxygenase, domain 1"/>
    <property type="match status" value="1"/>
</dbReference>
<dbReference type="Pfam" id="PF13468">
    <property type="entry name" value="Glyoxalase_3"/>
    <property type="match status" value="1"/>
</dbReference>
<dbReference type="EMBL" id="JABAHY010000014">
    <property type="protein sequence ID" value="NLS10753.1"/>
    <property type="molecule type" value="Genomic_DNA"/>
</dbReference>
<dbReference type="Proteomes" id="UP000523139">
    <property type="component" value="Unassembled WGS sequence"/>
</dbReference>
<evidence type="ECO:0000259" key="1">
    <source>
        <dbReference type="Pfam" id="PF13468"/>
    </source>
</evidence>
<evidence type="ECO:0000313" key="3">
    <source>
        <dbReference type="Proteomes" id="UP000523139"/>
    </source>
</evidence>
<protein>
    <submittedName>
        <fullName evidence="2">VOC family protein</fullName>
    </submittedName>
</protein>
<comment type="caution">
    <text evidence="2">The sequence shown here is derived from an EMBL/GenBank/DDBJ whole genome shotgun (WGS) entry which is preliminary data.</text>
</comment>
<organism evidence="2 3">
    <name type="scientific">Nesterenkonia sedimenti</name>
    <dbReference type="NCBI Taxonomy" id="1463632"/>
    <lineage>
        <taxon>Bacteria</taxon>
        <taxon>Bacillati</taxon>
        <taxon>Actinomycetota</taxon>
        <taxon>Actinomycetes</taxon>
        <taxon>Micrococcales</taxon>
        <taxon>Micrococcaceae</taxon>
        <taxon>Nesterenkonia</taxon>
    </lineage>
</organism>
<dbReference type="PANTHER" id="PTHR40265">
    <property type="entry name" value="BLL2707 PROTEIN"/>
    <property type="match status" value="1"/>
</dbReference>
<evidence type="ECO:0000313" key="2">
    <source>
        <dbReference type="EMBL" id="NLS10753.1"/>
    </source>
</evidence>
<dbReference type="SUPFAM" id="SSF54593">
    <property type="entry name" value="Glyoxalase/Bleomycin resistance protein/Dihydroxybiphenyl dioxygenase"/>
    <property type="match status" value="1"/>
</dbReference>
<dbReference type="InterPro" id="IPR025870">
    <property type="entry name" value="Glyoxalase-like_dom"/>
</dbReference>
<gene>
    <name evidence="2" type="ORF">HGQ17_12275</name>
</gene>
<dbReference type="AlphaFoldDB" id="A0A7X8TMI5"/>
<sequence length="211" mass="22484">MTQNSPQISNLDHIVVATPDLEVGVQQIAEATGIQLERGGSHPHWGTRNYLATFGNGSYFELISADPENTDFSGTRPFKVDEVEHTRAVTWAIEPPSVEDALAAAEEAGFDLGEPAPGSRRTAAGELLQWRLTPPIAGPSGIIPFLLDWSGSTTPAATLTPQLSLVDIEASHPEAARYTALLKAMGTDLEISEGPESLQFTLEGPAGRITL</sequence>
<feature type="domain" description="Glyoxalase-like" evidence="1">
    <location>
        <begin position="11"/>
        <end position="184"/>
    </location>
</feature>
<reference evidence="2 3" key="1">
    <citation type="submission" date="2020-04" db="EMBL/GenBank/DDBJ databases">
        <title>Nesterenkonia sp. nov., isolated from marine sediment.</title>
        <authorList>
            <person name="Zhang G."/>
        </authorList>
    </citation>
    <scope>NUCLEOTIDE SEQUENCE [LARGE SCALE GENOMIC DNA]</scope>
    <source>
        <strain evidence="2 3">MY13</strain>
    </source>
</reference>
<dbReference type="RefSeq" id="WP_168888239.1">
    <property type="nucleotide sequence ID" value="NZ_JABAHY010000014.1"/>
</dbReference>
<name>A0A7X8TMI5_9MICC</name>
<dbReference type="PANTHER" id="PTHR40265:SF1">
    <property type="entry name" value="GLYOXALASE-LIKE DOMAIN-CONTAINING PROTEIN"/>
    <property type="match status" value="1"/>
</dbReference>
<proteinExistence type="predicted"/>
<keyword evidence="3" id="KW-1185">Reference proteome</keyword>
<dbReference type="InterPro" id="IPR029068">
    <property type="entry name" value="Glyas_Bleomycin-R_OHBP_Dase"/>
</dbReference>
<accession>A0A7X8TMI5</accession>